<feature type="coiled-coil region" evidence="1">
    <location>
        <begin position="162"/>
        <end position="196"/>
    </location>
</feature>
<evidence type="ECO:0000256" key="1">
    <source>
        <dbReference type="SAM" id="Coils"/>
    </source>
</evidence>
<protein>
    <submittedName>
        <fullName evidence="3">Tail assembly chaperone</fullName>
    </submittedName>
</protein>
<reference evidence="4" key="1">
    <citation type="submission" date="2016-03" db="EMBL/GenBank/DDBJ databases">
        <authorList>
            <person name="Ploux O."/>
        </authorList>
    </citation>
    <scope>NUCLEOTIDE SEQUENCE [LARGE SCALE GENOMIC DNA]</scope>
</reference>
<dbReference type="Proteomes" id="UP000204112">
    <property type="component" value="Segment"/>
</dbReference>
<organism evidence="3 4">
    <name type="scientific">Gordonia phage Orchid</name>
    <dbReference type="NCBI Taxonomy" id="1838075"/>
    <lineage>
        <taxon>Viruses</taxon>
        <taxon>Duplodnaviria</taxon>
        <taxon>Heunggongvirae</taxon>
        <taxon>Uroviricota</taxon>
        <taxon>Caudoviricetes</taxon>
        <taxon>Orchidvirus</taxon>
        <taxon>Orchidvirus orchid</taxon>
    </lineage>
</organism>
<evidence type="ECO:0000313" key="4">
    <source>
        <dbReference type="Proteomes" id="UP000204112"/>
    </source>
</evidence>
<dbReference type="KEGG" id="vg:28800365"/>
<dbReference type="OrthoDB" id="30797at10239"/>
<dbReference type="RefSeq" id="YP_009274249.1">
    <property type="nucleotide sequence ID" value="NC_030915.1"/>
</dbReference>
<sequence>MTNPYPIDTADPTSLNYNKTPEQIAAEQAAAANGVPTTTVIRKDYWANDVDEKWYLPGQDDIPEHERQYISFKKMNEGMRSKYQKMTNKGVVIERASNNARMGVDPAGDRRALIEVSLTGWKLFRDGNELNFNTATLNLFLTKADPYLIDQLEKAIRKVNKWMFAEATSAEIQEQIDELEEQKQAALDREEEEKKFVIQVRSYVRNEPVENPHPALRAFMITELLKMQLPVDGGWYNMDPILLDKWLIIFEERGKAQKEEERKREKKQKMQNPARPTRRRGR</sequence>
<name>A0A160DGW4_9CAUD</name>
<evidence type="ECO:0000313" key="3">
    <source>
        <dbReference type="EMBL" id="ANA87370.1"/>
    </source>
</evidence>
<gene>
    <name evidence="3" type="primary">23</name>
    <name evidence="3" type="ORF">PBI_ORCHID_23</name>
</gene>
<keyword evidence="4" id="KW-1185">Reference proteome</keyword>
<proteinExistence type="predicted"/>
<dbReference type="EMBL" id="KU998253">
    <property type="protein sequence ID" value="ANA87370.1"/>
    <property type="molecule type" value="Genomic_DNA"/>
</dbReference>
<keyword evidence="1" id="KW-0175">Coiled coil</keyword>
<evidence type="ECO:0000256" key="2">
    <source>
        <dbReference type="SAM" id="MobiDB-lite"/>
    </source>
</evidence>
<accession>A0A160DGW4</accession>
<dbReference type="GeneID" id="28800365"/>
<feature type="region of interest" description="Disordered" evidence="2">
    <location>
        <begin position="256"/>
        <end position="282"/>
    </location>
</feature>